<dbReference type="GO" id="GO:0003700">
    <property type="term" value="F:DNA-binding transcription factor activity"/>
    <property type="evidence" value="ECO:0007669"/>
    <property type="project" value="TreeGrafter"/>
</dbReference>
<dbReference type="RefSeq" id="WP_023391724.1">
    <property type="nucleotide sequence ID" value="NZ_KI535340.1"/>
</dbReference>
<dbReference type="PROSITE" id="PS51197">
    <property type="entry name" value="HTH_RRF2_2"/>
    <property type="match status" value="1"/>
</dbReference>
<reference evidence="1" key="1">
    <citation type="submission" date="2013-06" db="EMBL/GenBank/DDBJ databases">
        <authorList>
            <person name="Weinstock G."/>
            <person name="Sodergren E."/>
            <person name="Clifton S."/>
            <person name="Fulton L."/>
            <person name="Fulton B."/>
            <person name="Courtney L."/>
            <person name="Fronick C."/>
            <person name="Harrison M."/>
            <person name="Strong C."/>
            <person name="Farmer C."/>
            <person name="Delahaunty K."/>
            <person name="Markovic C."/>
            <person name="Hall O."/>
            <person name="Minx P."/>
            <person name="Tomlinson C."/>
            <person name="Mitreva M."/>
            <person name="Nelson J."/>
            <person name="Hou S."/>
            <person name="Wollam A."/>
            <person name="Pepin K.H."/>
            <person name="Johnson M."/>
            <person name="Bhonagiri V."/>
            <person name="Nash W.E."/>
            <person name="Warren W."/>
            <person name="Chinwalla A."/>
            <person name="Mardis E.R."/>
            <person name="Wilson R.K."/>
        </authorList>
    </citation>
    <scope>NUCLEOTIDE SEQUENCE [LARGE SCALE GENOMIC DNA]</scope>
    <source>
        <strain evidence="1">ATCC 49176</strain>
    </source>
</reference>
<dbReference type="AlphaFoldDB" id="W1Q372"/>
<dbReference type="FunFam" id="1.10.10.10:FF:000138">
    <property type="entry name" value="Rrf2 family transcriptional regulator"/>
    <property type="match status" value="1"/>
</dbReference>
<evidence type="ECO:0000313" key="1">
    <source>
        <dbReference type="EMBL" id="ESK65605.1"/>
    </source>
</evidence>
<keyword evidence="2" id="KW-1185">Reference proteome</keyword>
<dbReference type="GO" id="GO:0005829">
    <property type="term" value="C:cytosol"/>
    <property type="evidence" value="ECO:0007669"/>
    <property type="project" value="TreeGrafter"/>
</dbReference>
<dbReference type="GeneID" id="84817615"/>
<dbReference type="InterPro" id="IPR036388">
    <property type="entry name" value="WH-like_DNA-bd_sf"/>
</dbReference>
<dbReference type="PANTHER" id="PTHR33221:SF15">
    <property type="entry name" value="HTH-TYPE TRANSCRIPTIONAL REGULATOR YWGB-RELATED"/>
    <property type="match status" value="1"/>
</dbReference>
<evidence type="ECO:0000313" key="2">
    <source>
        <dbReference type="Proteomes" id="UP000019050"/>
    </source>
</evidence>
<dbReference type="InterPro" id="IPR000944">
    <property type="entry name" value="Tscrpt_reg_Rrf2"/>
</dbReference>
<dbReference type="Gene3D" id="1.10.10.10">
    <property type="entry name" value="Winged helix-like DNA-binding domain superfamily/Winged helix DNA-binding domain"/>
    <property type="match status" value="1"/>
</dbReference>
<protein>
    <submittedName>
        <fullName evidence="1">Transcriptional regulator, Rrf2 family</fullName>
    </submittedName>
</protein>
<name>W1Q372_ABIDE</name>
<dbReference type="InterPro" id="IPR036390">
    <property type="entry name" value="WH_DNA-bd_sf"/>
</dbReference>
<dbReference type="eggNOG" id="COG1959">
    <property type="taxonomic scope" value="Bacteria"/>
</dbReference>
<dbReference type="OrthoDB" id="213028at2"/>
<dbReference type="PANTHER" id="PTHR33221">
    <property type="entry name" value="WINGED HELIX-TURN-HELIX TRANSCRIPTIONAL REGULATOR, RRF2 FAMILY"/>
    <property type="match status" value="1"/>
</dbReference>
<proteinExistence type="predicted"/>
<dbReference type="Proteomes" id="UP000019050">
    <property type="component" value="Unassembled WGS sequence"/>
</dbReference>
<dbReference type="SUPFAM" id="SSF46785">
    <property type="entry name" value="Winged helix' DNA-binding domain"/>
    <property type="match status" value="1"/>
</dbReference>
<dbReference type="Pfam" id="PF02082">
    <property type="entry name" value="Rrf2"/>
    <property type="match status" value="1"/>
</dbReference>
<dbReference type="EMBL" id="ACIN03000007">
    <property type="protein sequence ID" value="ESK65605.1"/>
    <property type="molecule type" value="Genomic_DNA"/>
</dbReference>
<dbReference type="STRING" id="592010.GCWU000182_001079"/>
<sequence>MQISSRFTIAIHSLAVIYLRQDHQRVTSNFLSESIQVNPVVVRSVLSGLKAAGIIESRQGSGGSRLAKPLDAITFYDIYVTVDSVDKEGLFNFHPNPHQDCPVGRNIHQAVDGKLIQIQAAMENELKRITMQDVVDDLEKAIAQSAQSSK</sequence>
<dbReference type="HOGENOM" id="CLU_107144_4_2_9"/>
<organism evidence="1 2">
    <name type="scientific">Abiotrophia defectiva ATCC 49176</name>
    <dbReference type="NCBI Taxonomy" id="592010"/>
    <lineage>
        <taxon>Bacteria</taxon>
        <taxon>Bacillati</taxon>
        <taxon>Bacillota</taxon>
        <taxon>Bacilli</taxon>
        <taxon>Lactobacillales</taxon>
        <taxon>Aerococcaceae</taxon>
        <taxon>Abiotrophia</taxon>
    </lineage>
</organism>
<comment type="caution">
    <text evidence="1">The sequence shown here is derived from an EMBL/GenBank/DDBJ whole genome shotgun (WGS) entry which is preliminary data.</text>
</comment>
<gene>
    <name evidence="1" type="ORF">GCWU000182_001079</name>
</gene>
<accession>W1Q372</accession>